<comment type="similarity">
    <text evidence="2 5">Belongs to the GINS2/PSF2 family.</text>
</comment>
<dbReference type="EMBL" id="KI913136">
    <property type="protein sequence ID" value="ETV76436.1"/>
    <property type="molecule type" value="Genomic_DNA"/>
</dbReference>
<comment type="subunit">
    <text evidence="5">Component of the GINS complex.</text>
</comment>
<dbReference type="FunFam" id="1.20.58.1020:FF:000001">
    <property type="entry name" value="DNA replication complex GINS protein PSF2"/>
    <property type="match status" value="1"/>
</dbReference>
<dbReference type="OrthoDB" id="1938138at2759"/>
<reference evidence="9" key="1">
    <citation type="submission" date="2013-12" db="EMBL/GenBank/DDBJ databases">
        <title>The Genome Sequence of Aphanomyces astaci APO3.</title>
        <authorList>
            <consortium name="The Broad Institute Genomics Platform"/>
            <person name="Russ C."/>
            <person name="Tyler B."/>
            <person name="van West P."/>
            <person name="Dieguez-Uribeondo J."/>
            <person name="Young S.K."/>
            <person name="Zeng Q."/>
            <person name="Gargeya S."/>
            <person name="Fitzgerald M."/>
            <person name="Abouelleil A."/>
            <person name="Alvarado L."/>
            <person name="Chapman S.B."/>
            <person name="Gainer-Dewar J."/>
            <person name="Goldberg J."/>
            <person name="Griggs A."/>
            <person name="Gujja S."/>
            <person name="Hansen M."/>
            <person name="Howarth C."/>
            <person name="Imamovic A."/>
            <person name="Ireland A."/>
            <person name="Larimer J."/>
            <person name="McCowan C."/>
            <person name="Murphy C."/>
            <person name="Pearson M."/>
            <person name="Poon T.W."/>
            <person name="Priest M."/>
            <person name="Roberts A."/>
            <person name="Saif S."/>
            <person name="Shea T."/>
            <person name="Sykes S."/>
            <person name="Wortman J."/>
            <person name="Nusbaum C."/>
            <person name="Birren B."/>
        </authorList>
    </citation>
    <scope>NUCLEOTIDE SEQUENCE [LARGE SCALE GENOMIC DNA]</scope>
    <source>
        <strain evidence="9">APO3</strain>
    </source>
</reference>
<dbReference type="GeneID" id="20811458"/>
<dbReference type="GO" id="GO:0000727">
    <property type="term" value="P:double-strand break repair via break-induced replication"/>
    <property type="evidence" value="ECO:0007669"/>
    <property type="project" value="TreeGrafter"/>
</dbReference>
<keyword evidence="4 5" id="KW-0539">Nucleus</keyword>
<dbReference type="PANTHER" id="PTHR12772:SF0">
    <property type="entry name" value="DNA REPLICATION COMPLEX GINS PROTEIN PSF2"/>
    <property type="match status" value="1"/>
</dbReference>
<dbReference type="InterPro" id="IPR007257">
    <property type="entry name" value="GINS_Psf2"/>
</dbReference>
<evidence type="ECO:0000256" key="1">
    <source>
        <dbReference type="ARBA" id="ARBA00004123"/>
    </source>
</evidence>
<dbReference type="Pfam" id="PF25005">
    <property type="entry name" value="PSF2_N"/>
    <property type="match status" value="1"/>
</dbReference>
<dbReference type="Gene3D" id="3.40.5.50">
    <property type="match status" value="1"/>
</dbReference>
<evidence type="ECO:0000256" key="5">
    <source>
        <dbReference type="PIRNR" id="PIRNR028998"/>
    </source>
</evidence>
<comment type="subcellular location">
    <subcellularLocation>
        <location evidence="1 5">Nucleus</location>
    </subcellularLocation>
</comment>
<dbReference type="GO" id="GO:0000811">
    <property type="term" value="C:GINS complex"/>
    <property type="evidence" value="ECO:0007669"/>
    <property type="project" value="TreeGrafter"/>
</dbReference>
<gene>
    <name evidence="9" type="ORF">H257_09462</name>
</gene>
<name>W4GAW4_APHAT</name>
<dbReference type="VEuPathDB" id="FungiDB:H257_09462"/>
<feature type="domain" description="GINS subunit" evidence="7">
    <location>
        <begin position="73"/>
        <end position="176"/>
    </location>
</feature>
<evidence type="ECO:0000256" key="2">
    <source>
        <dbReference type="ARBA" id="ARBA00010565"/>
    </source>
</evidence>
<evidence type="ECO:0000313" key="9">
    <source>
        <dbReference type="EMBL" id="ETV76436.1"/>
    </source>
</evidence>
<evidence type="ECO:0000256" key="6">
    <source>
        <dbReference type="SAM" id="MobiDB-lite"/>
    </source>
</evidence>
<proteinExistence type="inferred from homology"/>
<dbReference type="STRING" id="112090.W4GAW4"/>
<dbReference type="PANTHER" id="PTHR12772">
    <property type="entry name" value="DNA REPLICATION COMPLEX GINS PROTEIN PSF2"/>
    <property type="match status" value="1"/>
</dbReference>
<feature type="compositionally biased region" description="Low complexity" evidence="6">
    <location>
        <begin position="195"/>
        <end position="205"/>
    </location>
</feature>
<dbReference type="Gene3D" id="1.20.58.1020">
    <property type="match status" value="1"/>
</dbReference>
<keyword evidence="3 5" id="KW-0235">DNA replication</keyword>
<dbReference type="Pfam" id="PF05916">
    <property type="entry name" value="Sld5"/>
    <property type="match status" value="1"/>
</dbReference>
<dbReference type="InterPro" id="IPR056784">
    <property type="entry name" value="PSF2_N"/>
</dbReference>
<feature type="region of interest" description="Disordered" evidence="6">
    <location>
        <begin position="191"/>
        <end position="221"/>
    </location>
</feature>
<dbReference type="SUPFAM" id="SSF158573">
    <property type="entry name" value="GINS helical bundle-like"/>
    <property type="match status" value="1"/>
</dbReference>
<evidence type="ECO:0000256" key="4">
    <source>
        <dbReference type="ARBA" id="ARBA00023242"/>
    </source>
</evidence>
<evidence type="ECO:0000259" key="8">
    <source>
        <dbReference type="Pfam" id="PF25005"/>
    </source>
</evidence>
<dbReference type="InterPro" id="IPR021151">
    <property type="entry name" value="GINS_A"/>
</dbReference>
<organism evidence="9">
    <name type="scientific">Aphanomyces astaci</name>
    <name type="common">Crayfish plague agent</name>
    <dbReference type="NCBI Taxonomy" id="112090"/>
    <lineage>
        <taxon>Eukaryota</taxon>
        <taxon>Sar</taxon>
        <taxon>Stramenopiles</taxon>
        <taxon>Oomycota</taxon>
        <taxon>Saprolegniomycetes</taxon>
        <taxon>Saprolegniales</taxon>
        <taxon>Verrucalvaceae</taxon>
        <taxon>Aphanomyces</taxon>
    </lineage>
</organism>
<dbReference type="PIRSF" id="PIRSF028998">
    <property type="entry name" value="GINS_Psf2_subgr"/>
    <property type="match status" value="1"/>
</dbReference>
<dbReference type="AlphaFoldDB" id="W4GAW4"/>
<sequence length="221" mass="24920">MLNHVRSNEMEFMAEQELISIMPYFELQENGGRLNGISGDFGPFHPSTPTQVPLWLALSLKQLQKCRILQPSWFTVAHLKDRLDKETSSELFEELPFHYLEIAALLVKHAADDMQQVETIRLVLEDIQQVRQDKIRNGLVRIAADVQTGGTAYAVQLNNVAAMEINSVRQFMTKSLTKFYGLGAARLTADGAEGPQSQFPSQSSSDRGPALPEQSRLRRHR</sequence>
<protein>
    <recommendedName>
        <fullName evidence="5">DNA replication complex GINS protein PSF2</fullName>
    </recommendedName>
</protein>
<accession>W4GAW4</accession>
<dbReference type="RefSeq" id="XP_009833981.1">
    <property type="nucleotide sequence ID" value="XM_009835679.1"/>
</dbReference>
<dbReference type="FunFam" id="3.40.5.50:FF:000001">
    <property type="entry name" value="DNA replication complex GINS protein PSF2"/>
    <property type="match status" value="1"/>
</dbReference>
<dbReference type="InterPro" id="IPR036224">
    <property type="entry name" value="GINS_bundle-like_dom_sf"/>
</dbReference>
<feature type="domain" description="DNA replication complex GINS protein PSF2 N-terminal" evidence="8">
    <location>
        <begin position="8"/>
        <end position="69"/>
    </location>
</feature>
<dbReference type="GO" id="GO:0006260">
    <property type="term" value="P:DNA replication"/>
    <property type="evidence" value="ECO:0007669"/>
    <property type="project" value="UniProtKB-KW"/>
</dbReference>
<dbReference type="SUPFAM" id="SSF160059">
    <property type="entry name" value="PriA/YqbF domain"/>
    <property type="match status" value="1"/>
</dbReference>
<evidence type="ECO:0000256" key="3">
    <source>
        <dbReference type="ARBA" id="ARBA00022705"/>
    </source>
</evidence>
<dbReference type="CDD" id="cd21694">
    <property type="entry name" value="GINS_B_Psf2"/>
    <property type="match status" value="1"/>
</dbReference>
<dbReference type="CDD" id="cd11712">
    <property type="entry name" value="GINS_A_psf2"/>
    <property type="match status" value="1"/>
</dbReference>
<evidence type="ECO:0000259" key="7">
    <source>
        <dbReference type="Pfam" id="PF05916"/>
    </source>
</evidence>